<feature type="region of interest" description="Disordered" evidence="1">
    <location>
        <begin position="1"/>
        <end position="42"/>
    </location>
</feature>
<name>A0A8H7E380_9EURO</name>
<proteinExistence type="predicted"/>
<gene>
    <name evidence="2" type="ORF">GJ744_010161</name>
</gene>
<dbReference type="AlphaFoldDB" id="A0A8H7E380"/>
<evidence type="ECO:0000256" key="1">
    <source>
        <dbReference type="SAM" id="MobiDB-lite"/>
    </source>
</evidence>
<evidence type="ECO:0000313" key="3">
    <source>
        <dbReference type="Proteomes" id="UP000606974"/>
    </source>
</evidence>
<keyword evidence="3" id="KW-1185">Reference proteome</keyword>
<sequence length="80" mass="8806">MGARVTRNSSSPHCKSHVRTTYSLNPTQPRRRLEASEQAASSYAGAPLQHGWSSFSHNDTITVLTLDTDIIGVGQDMYDK</sequence>
<reference evidence="2" key="1">
    <citation type="submission" date="2020-02" db="EMBL/GenBank/DDBJ databases">
        <authorList>
            <person name="Palmer J.M."/>
        </authorList>
    </citation>
    <scope>NUCLEOTIDE SEQUENCE</scope>
    <source>
        <strain evidence="2">EPUS1.4</strain>
        <tissue evidence="2">Thallus</tissue>
    </source>
</reference>
<protein>
    <submittedName>
        <fullName evidence="2">Uncharacterized protein</fullName>
    </submittedName>
</protein>
<dbReference type="Proteomes" id="UP000606974">
    <property type="component" value="Unassembled WGS sequence"/>
</dbReference>
<organism evidence="2 3">
    <name type="scientific">Endocarpon pusillum</name>
    <dbReference type="NCBI Taxonomy" id="364733"/>
    <lineage>
        <taxon>Eukaryota</taxon>
        <taxon>Fungi</taxon>
        <taxon>Dikarya</taxon>
        <taxon>Ascomycota</taxon>
        <taxon>Pezizomycotina</taxon>
        <taxon>Eurotiomycetes</taxon>
        <taxon>Chaetothyriomycetidae</taxon>
        <taxon>Verrucariales</taxon>
        <taxon>Verrucariaceae</taxon>
        <taxon>Endocarpon</taxon>
    </lineage>
</organism>
<feature type="compositionally biased region" description="Polar residues" evidence="1">
    <location>
        <begin position="1"/>
        <end position="28"/>
    </location>
</feature>
<accession>A0A8H7E380</accession>
<evidence type="ECO:0000313" key="2">
    <source>
        <dbReference type="EMBL" id="KAF7507732.1"/>
    </source>
</evidence>
<comment type="caution">
    <text evidence="2">The sequence shown here is derived from an EMBL/GenBank/DDBJ whole genome shotgun (WGS) entry which is preliminary data.</text>
</comment>
<dbReference type="EMBL" id="JAACFV010000064">
    <property type="protein sequence ID" value="KAF7507732.1"/>
    <property type="molecule type" value="Genomic_DNA"/>
</dbReference>